<dbReference type="PROSITE" id="PS50995">
    <property type="entry name" value="HTH_MARR_2"/>
    <property type="match status" value="1"/>
</dbReference>
<comment type="caution">
    <text evidence="5">The sequence shown here is derived from an EMBL/GenBank/DDBJ whole genome shotgun (WGS) entry which is preliminary data.</text>
</comment>
<keyword evidence="3" id="KW-0804">Transcription</keyword>
<dbReference type="PROSITE" id="PS01117">
    <property type="entry name" value="HTH_MARR_1"/>
    <property type="match status" value="1"/>
</dbReference>
<dbReference type="GO" id="GO:0003677">
    <property type="term" value="F:DNA binding"/>
    <property type="evidence" value="ECO:0007669"/>
    <property type="project" value="UniProtKB-KW"/>
</dbReference>
<dbReference type="EMBL" id="VSSQ01023032">
    <property type="protein sequence ID" value="MPM69714.1"/>
    <property type="molecule type" value="Genomic_DNA"/>
</dbReference>
<dbReference type="AlphaFoldDB" id="A0A645C6Y6"/>
<proteinExistence type="predicted"/>
<organism evidence="5">
    <name type="scientific">bioreactor metagenome</name>
    <dbReference type="NCBI Taxonomy" id="1076179"/>
    <lineage>
        <taxon>unclassified sequences</taxon>
        <taxon>metagenomes</taxon>
        <taxon>ecological metagenomes</taxon>
    </lineage>
</organism>
<keyword evidence="1" id="KW-0805">Transcription regulation</keyword>
<evidence type="ECO:0000313" key="5">
    <source>
        <dbReference type="EMBL" id="MPM69714.1"/>
    </source>
</evidence>
<evidence type="ECO:0000256" key="2">
    <source>
        <dbReference type="ARBA" id="ARBA00023125"/>
    </source>
</evidence>
<keyword evidence="2" id="KW-0238">DNA-binding</keyword>
<evidence type="ECO:0000256" key="3">
    <source>
        <dbReference type="ARBA" id="ARBA00023163"/>
    </source>
</evidence>
<dbReference type="InterPro" id="IPR036390">
    <property type="entry name" value="WH_DNA-bd_sf"/>
</dbReference>
<dbReference type="PANTHER" id="PTHR42756">
    <property type="entry name" value="TRANSCRIPTIONAL REGULATOR, MARR"/>
    <property type="match status" value="1"/>
</dbReference>
<sequence>MKCTYRSLMLQNHLSYQKKVYDRLSKNNLSLSIGQPKIFDFLLDCDECMQKDIALGCQIEPASVTSVLLQMEQKGYIFRRNKNGNRRSLYVSLTEVGEKTAKKVREIMEEVEKDALNGISGEEIEELIFLLSKVNENLIK</sequence>
<name>A0A645C6Y6_9ZZZZ</name>
<dbReference type="Gene3D" id="1.10.10.10">
    <property type="entry name" value="Winged helix-like DNA-binding domain superfamily/Winged helix DNA-binding domain"/>
    <property type="match status" value="1"/>
</dbReference>
<dbReference type="InterPro" id="IPR000835">
    <property type="entry name" value="HTH_MarR-typ"/>
</dbReference>
<dbReference type="PRINTS" id="PR00598">
    <property type="entry name" value="HTHMARR"/>
</dbReference>
<dbReference type="InterPro" id="IPR036388">
    <property type="entry name" value="WH-like_DNA-bd_sf"/>
</dbReference>
<dbReference type="SUPFAM" id="SSF46785">
    <property type="entry name" value="Winged helix' DNA-binding domain"/>
    <property type="match status" value="1"/>
</dbReference>
<dbReference type="InterPro" id="IPR023187">
    <property type="entry name" value="Tscrpt_reg_MarR-type_CS"/>
</dbReference>
<dbReference type="SMART" id="SM00347">
    <property type="entry name" value="HTH_MARR"/>
    <property type="match status" value="1"/>
</dbReference>
<reference evidence="5" key="1">
    <citation type="submission" date="2019-08" db="EMBL/GenBank/DDBJ databases">
        <authorList>
            <person name="Kucharzyk K."/>
            <person name="Murdoch R.W."/>
            <person name="Higgins S."/>
            <person name="Loffler F."/>
        </authorList>
    </citation>
    <scope>NUCLEOTIDE SEQUENCE</scope>
</reference>
<evidence type="ECO:0000259" key="4">
    <source>
        <dbReference type="PROSITE" id="PS50995"/>
    </source>
</evidence>
<gene>
    <name evidence="5" type="primary">slyA_33</name>
    <name evidence="5" type="ORF">SDC9_116662</name>
</gene>
<protein>
    <submittedName>
        <fullName evidence="5">Transcriptional regulator SlyA</fullName>
    </submittedName>
</protein>
<dbReference type="PANTHER" id="PTHR42756:SF1">
    <property type="entry name" value="TRANSCRIPTIONAL REPRESSOR OF EMRAB OPERON"/>
    <property type="match status" value="1"/>
</dbReference>
<dbReference type="Pfam" id="PF01047">
    <property type="entry name" value="MarR"/>
    <property type="match status" value="1"/>
</dbReference>
<accession>A0A645C6Y6</accession>
<dbReference type="GO" id="GO:0003700">
    <property type="term" value="F:DNA-binding transcription factor activity"/>
    <property type="evidence" value="ECO:0007669"/>
    <property type="project" value="InterPro"/>
</dbReference>
<feature type="domain" description="HTH marR-type" evidence="4">
    <location>
        <begin position="1"/>
        <end position="136"/>
    </location>
</feature>
<evidence type="ECO:0000256" key="1">
    <source>
        <dbReference type="ARBA" id="ARBA00023015"/>
    </source>
</evidence>